<accession>A0A0S4QZ34</accession>
<evidence type="ECO:0000313" key="1">
    <source>
        <dbReference type="EMBL" id="CUU60791.1"/>
    </source>
</evidence>
<gene>
    <name evidence="1" type="ORF">Ga0074812_14737</name>
</gene>
<dbReference type="EMBL" id="FAOZ01000047">
    <property type="protein sequence ID" value="CUU60791.1"/>
    <property type="molecule type" value="Genomic_DNA"/>
</dbReference>
<name>A0A0S4QZ34_9ACTN</name>
<evidence type="ECO:0000313" key="2">
    <source>
        <dbReference type="Proteomes" id="UP000198802"/>
    </source>
</evidence>
<proteinExistence type="predicted"/>
<dbReference type="AlphaFoldDB" id="A0A0S4QZ34"/>
<keyword evidence="2" id="KW-1185">Reference proteome</keyword>
<organism evidence="1 2">
    <name type="scientific">Parafrankia irregularis</name>
    <dbReference type="NCBI Taxonomy" id="795642"/>
    <lineage>
        <taxon>Bacteria</taxon>
        <taxon>Bacillati</taxon>
        <taxon>Actinomycetota</taxon>
        <taxon>Actinomycetes</taxon>
        <taxon>Frankiales</taxon>
        <taxon>Frankiaceae</taxon>
        <taxon>Parafrankia</taxon>
    </lineage>
</organism>
<protein>
    <submittedName>
        <fullName evidence="1">Uncharacterized protein</fullName>
    </submittedName>
</protein>
<sequence>MSLPPTAAPVLPALEWRRPSQVNPAVPDIIEVALDGPRVLIRSSLGQAVRNSPGAFSDFVSAAKRGEYDDMLPSAS</sequence>
<dbReference type="RefSeq" id="WP_242666581.1">
    <property type="nucleotide sequence ID" value="NZ_FAOZ01000047.1"/>
</dbReference>
<reference evidence="2" key="1">
    <citation type="submission" date="2015-11" db="EMBL/GenBank/DDBJ databases">
        <authorList>
            <person name="Varghese N."/>
        </authorList>
    </citation>
    <scope>NUCLEOTIDE SEQUENCE [LARGE SCALE GENOMIC DNA]</scope>
    <source>
        <strain evidence="2">DSM 45899</strain>
    </source>
</reference>
<dbReference type="Proteomes" id="UP000198802">
    <property type="component" value="Unassembled WGS sequence"/>
</dbReference>